<organism evidence="4 5">
    <name type="scientific">Bacillus suaedaesalsae</name>
    <dbReference type="NCBI Taxonomy" id="2810349"/>
    <lineage>
        <taxon>Bacteria</taxon>
        <taxon>Bacillati</taxon>
        <taxon>Bacillota</taxon>
        <taxon>Bacilli</taxon>
        <taxon>Bacillales</taxon>
        <taxon>Bacillaceae</taxon>
        <taxon>Bacillus</taxon>
    </lineage>
</organism>
<dbReference type="SUPFAM" id="SSF51735">
    <property type="entry name" value="NAD(P)-binding Rossmann-fold domains"/>
    <property type="match status" value="1"/>
</dbReference>
<evidence type="ECO:0000313" key="5">
    <source>
        <dbReference type="Proteomes" id="UP001518925"/>
    </source>
</evidence>
<evidence type="ECO:0000256" key="1">
    <source>
        <dbReference type="ARBA" id="ARBA00006484"/>
    </source>
</evidence>
<proteinExistence type="inferred from homology"/>
<name>A0ABS2DG35_9BACI</name>
<dbReference type="Gene3D" id="3.40.50.720">
    <property type="entry name" value="NAD(P)-binding Rossmann-like Domain"/>
    <property type="match status" value="1"/>
</dbReference>
<comment type="caution">
    <text evidence="4">The sequence shown here is derived from an EMBL/GenBank/DDBJ whole genome shotgun (WGS) entry which is preliminary data.</text>
</comment>
<dbReference type="InterPro" id="IPR036291">
    <property type="entry name" value="NAD(P)-bd_dom_sf"/>
</dbReference>
<evidence type="ECO:0000313" key="4">
    <source>
        <dbReference type="EMBL" id="MBM6617397.1"/>
    </source>
</evidence>
<dbReference type="PANTHER" id="PTHR44196">
    <property type="entry name" value="DEHYDROGENASE/REDUCTASE SDR FAMILY MEMBER 7B"/>
    <property type="match status" value="1"/>
</dbReference>
<keyword evidence="2" id="KW-0560">Oxidoreductase</keyword>
<dbReference type="EMBL" id="JAFELM010000021">
    <property type="protein sequence ID" value="MBM6617397.1"/>
    <property type="molecule type" value="Genomic_DNA"/>
</dbReference>
<dbReference type="PRINTS" id="PR00080">
    <property type="entry name" value="SDRFAMILY"/>
</dbReference>
<dbReference type="PROSITE" id="PS00061">
    <property type="entry name" value="ADH_SHORT"/>
    <property type="match status" value="1"/>
</dbReference>
<keyword evidence="5" id="KW-1185">Reference proteome</keyword>
<dbReference type="Pfam" id="PF00106">
    <property type="entry name" value="adh_short"/>
    <property type="match status" value="1"/>
</dbReference>
<comment type="similarity">
    <text evidence="1 3">Belongs to the short-chain dehydrogenases/reductases (SDR) family.</text>
</comment>
<dbReference type="RefSeq" id="WP_204202767.1">
    <property type="nucleotide sequence ID" value="NZ_JAFELM010000021.1"/>
</dbReference>
<dbReference type="PANTHER" id="PTHR44196:SF1">
    <property type="entry name" value="DEHYDROGENASE_REDUCTASE SDR FAMILY MEMBER 7B"/>
    <property type="match status" value="1"/>
</dbReference>
<dbReference type="PIRSF" id="PIRSF000126">
    <property type="entry name" value="11-beta-HSD1"/>
    <property type="match status" value="1"/>
</dbReference>
<dbReference type="PRINTS" id="PR00081">
    <property type="entry name" value="GDHRDH"/>
</dbReference>
<evidence type="ECO:0000256" key="2">
    <source>
        <dbReference type="ARBA" id="ARBA00023002"/>
    </source>
</evidence>
<sequence>MKLQWKNIVITGASSGIGEEIAYLVAKKGGTPILIARSEDRLKRVSSTIKEKYHIDSPYYVLDVQQLEKIDETIQHITNKVGTIHVLINNAGFGVFDAVENINLHDMKSMFEVNVCGLIGMTKSVIPFMLQQNEGHIINVASQAGKIASPKSSVYSATKHAVLGFTNSLRMELNMTNIHVTSVNPGPIRTRFFDTADKSGNYVKNVQRYMLDSEYVAGKIVDAIYTQKREINLPKWMNAGSVLFQLFPSFMEKTAGKVVFKK</sequence>
<accession>A0ABS2DG35</accession>
<evidence type="ECO:0000256" key="3">
    <source>
        <dbReference type="RuleBase" id="RU000363"/>
    </source>
</evidence>
<dbReference type="Proteomes" id="UP001518925">
    <property type="component" value="Unassembled WGS sequence"/>
</dbReference>
<protein>
    <submittedName>
        <fullName evidence="4">SDR family oxidoreductase</fullName>
    </submittedName>
</protein>
<gene>
    <name evidence="4" type="ORF">JR050_06870</name>
</gene>
<dbReference type="InterPro" id="IPR020904">
    <property type="entry name" value="Sc_DH/Rdtase_CS"/>
</dbReference>
<reference evidence="4 5" key="1">
    <citation type="submission" date="2021-02" db="EMBL/GenBank/DDBJ databases">
        <title>Bacillus sp. RD4P76, an endophyte from a halophyte.</title>
        <authorList>
            <person name="Sun J.-Q."/>
        </authorList>
    </citation>
    <scope>NUCLEOTIDE SEQUENCE [LARGE SCALE GENOMIC DNA]</scope>
    <source>
        <strain evidence="4 5">RD4P76</strain>
    </source>
</reference>
<dbReference type="InterPro" id="IPR002347">
    <property type="entry name" value="SDR_fam"/>
</dbReference>